<proteinExistence type="predicted"/>
<dbReference type="AlphaFoldDB" id="A0A6I4UA30"/>
<protein>
    <submittedName>
        <fullName evidence="2">Uncharacterized protein</fullName>
    </submittedName>
</protein>
<evidence type="ECO:0000313" key="4">
    <source>
        <dbReference type="Proteomes" id="UP001238601"/>
    </source>
</evidence>
<dbReference type="GO" id="GO:0003723">
    <property type="term" value="F:RNA binding"/>
    <property type="evidence" value="ECO:0007669"/>
    <property type="project" value="InterPro"/>
</dbReference>
<dbReference type="Proteomes" id="UP001238601">
    <property type="component" value="Unassembled WGS sequence"/>
</dbReference>
<dbReference type="EMBL" id="WTYG01000002">
    <property type="protein sequence ID" value="MXP36011.1"/>
    <property type="molecule type" value="Genomic_DNA"/>
</dbReference>
<dbReference type="EMBL" id="JAUSWK010000001">
    <property type="protein sequence ID" value="MDQ0564974.1"/>
    <property type="molecule type" value="Genomic_DNA"/>
</dbReference>
<name>A0A6I4UA30_9SPHN</name>
<dbReference type="Proteomes" id="UP000439914">
    <property type="component" value="Unassembled WGS sequence"/>
</dbReference>
<evidence type="ECO:0000313" key="2">
    <source>
        <dbReference type="EMBL" id="MXP36011.1"/>
    </source>
</evidence>
<reference evidence="1 4" key="2">
    <citation type="submission" date="2023-07" db="EMBL/GenBank/DDBJ databases">
        <title>Genomic Encyclopedia of Type Strains, Phase IV (KMG-IV): sequencing the most valuable type-strain genomes for metagenomic binning, comparative biology and taxonomic classification.</title>
        <authorList>
            <person name="Goeker M."/>
        </authorList>
    </citation>
    <scope>NUCLEOTIDE SEQUENCE [LARGE SCALE GENOMIC DNA]</scope>
    <source>
        <strain evidence="1 4">DSM 14432</strain>
    </source>
</reference>
<keyword evidence="4" id="KW-1185">Reference proteome</keyword>
<comment type="caution">
    <text evidence="2">The sequence shown here is derived from an EMBL/GenBank/DDBJ whole genome shotgun (WGS) entry which is preliminary data.</text>
</comment>
<organism evidence="2 3">
    <name type="scientific">Qipengyuania citrea</name>
    <dbReference type="NCBI Taxonomy" id="225971"/>
    <lineage>
        <taxon>Bacteria</taxon>
        <taxon>Pseudomonadati</taxon>
        <taxon>Pseudomonadota</taxon>
        <taxon>Alphaproteobacteria</taxon>
        <taxon>Sphingomonadales</taxon>
        <taxon>Erythrobacteraceae</taxon>
        <taxon>Qipengyuania</taxon>
    </lineage>
</organism>
<accession>A0A6I4UA30</accession>
<dbReference type="SUPFAM" id="SSF54791">
    <property type="entry name" value="Eukaryotic type KH-domain (KH-domain type I)"/>
    <property type="match status" value="1"/>
</dbReference>
<evidence type="ECO:0000313" key="3">
    <source>
        <dbReference type="Proteomes" id="UP000439914"/>
    </source>
</evidence>
<reference evidence="2 3" key="1">
    <citation type="submission" date="2019-12" db="EMBL/GenBank/DDBJ databases">
        <title>Genomic-based taxomic classification of the family Erythrobacteraceae.</title>
        <authorList>
            <person name="Xu L."/>
        </authorList>
    </citation>
    <scope>NUCLEOTIDE SEQUENCE [LARGE SCALE GENOMIC DNA]</scope>
    <source>
        <strain evidence="2 3">CGMCC 1.8703</strain>
    </source>
</reference>
<evidence type="ECO:0000313" key="1">
    <source>
        <dbReference type="EMBL" id="MDQ0564974.1"/>
    </source>
</evidence>
<gene>
    <name evidence="2" type="ORF">GRI55_09520</name>
    <name evidence="1" type="ORF">QOZ97_000484</name>
</gene>
<dbReference type="InterPro" id="IPR036612">
    <property type="entry name" value="KH_dom_type_1_sf"/>
</dbReference>
<dbReference type="GeneID" id="93685326"/>
<sequence>MAVDYRIHGSKISETTATILKAAGVSASRLDRRFDKRVAQRFTPFIWGPKDYRLNKIRERTGISIEMISRERRTILLWARRFQPYVAYHEISQKNCYLEIFASIPETISVNAPGKKISDLVNGLEDKGVGVFGGLTITGIRNEGARSIINVKQSWQSVRP</sequence>
<dbReference type="RefSeq" id="WP_160766949.1">
    <property type="nucleotide sequence ID" value="NZ_JAUSWK010000001.1"/>
</dbReference>